<accession>A0ABR2A5T9</accession>
<dbReference type="EMBL" id="JBBPBN010000354">
    <property type="protein sequence ID" value="KAK8488338.1"/>
    <property type="molecule type" value="Genomic_DNA"/>
</dbReference>
<dbReference type="Proteomes" id="UP001396334">
    <property type="component" value="Unassembled WGS sequence"/>
</dbReference>
<reference evidence="1 2" key="1">
    <citation type="journal article" date="2024" name="G3 (Bethesda)">
        <title>Genome assembly of Hibiscus sabdariffa L. provides insights into metabolisms of medicinal natural products.</title>
        <authorList>
            <person name="Kim T."/>
        </authorList>
    </citation>
    <scope>NUCLEOTIDE SEQUENCE [LARGE SCALE GENOMIC DNA]</scope>
    <source>
        <strain evidence="1">TK-2024</strain>
        <tissue evidence="1">Old leaves</tissue>
    </source>
</reference>
<gene>
    <name evidence="1" type="ORF">V6N11_069099</name>
</gene>
<sequence>MDKLLTLMGKDPQIAEVATMYSIWLIPTLFDDAILQLSSSLFPVPEQNLPFLTFCASMCVHAPLYSALVHKKNMGYAGAAKQSPLPCGLTSSCWQFIRYALLIMPPPIPLSSVAFS</sequence>
<evidence type="ECO:0000313" key="1">
    <source>
        <dbReference type="EMBL" id="KAK8488338.1"/>
    </source>
</evidence>
<comment type="caution">
    <text evidence="1">The sequence shown here is derived from an EMBL/GenBank/DDBJ whole genome shotgun (WGS) entry which is preliminary data.</text>
</comment>
<proteinExistence type="predicted"/>
<name>A0ABR2A5T9_9ROSI</name>
<evidence type="ECO:0000313" key="2">
    <source>
        <dbReference type="Proteomes" id="UP001396334"/>
    </source>
</evidence>
<protein>
    <submittedName>
        <fullName evidence="1">Uncharacterized protein</fullName>
    </submittedName>
</protein>
<organism evidence="1 2">
    <name type="scientific">Hibiscus sabdariffa</name>
    <name type="common">roselle</name>
    <dbReference type="NCBI Taxonomy" id="183260"/>
    <lineage>
        <taxon>Eukaryota</taxon>
        <taxon>Viridiplantae</taxon>
        <taxon>Streptophyta</taxon>
        <taxon>Embryophyta</taxon>
        <taxon>Tracheophyta</taxon>
        <taxon>Spermatophyta</taxon>
        <taxon>Magnoliopsida</taxon>
        <taxon>eudicotyledons</taxon>
        <taxon>Gunneridae</taxon>
        <taxon>Pentapetalae</taxon>
        <taxon>rosids</taxon>
        <taxon>malvids</taxon>
        <taxon>Malvales</taxon>
        <taxon>Malvaceae</taxon>
        <taxon>Malvoideae</taxon>
        <taxon>Hibiscus</taxon>
    </lineage>
</organism>
<keyword evidence="2" id="KW-1185">Reference proteome</keyword>